<dbReference type="InterPro" id="IPR000821">
    <property type="entry name" value="Ala_racemase"/>
</dbReference>
<keyword evidence="2 4" id="KW-0663">Pyridoxal phosphate</keyword>
<dbReference type="InterPro" id="IPR011079">
    <property type="entry name" value="Ala_racemase_C"/>
</dbReference>
<dbReference type="OrthoDB" id="9813814at2"/>
<reference evidence="6 7" key="1">
    <citation type="submission" date="2018-08" db="EMBL/GenBank/DDBJ databases">
        <title>Microbacterium lemovicicum sp. nov., a bacterium isolated from a natural uranium-rich soil.</title>
        <authorList>
            <person name="ORTET P."/>
        </authorList>
    </citation>
    <scope>NUCLEOTIDE SEQUENCE [LARGE SCALE GENOMIC DNA]</scope>
    <source>
        <strain evidence="6 7">Viu22</strain>
    </source>
</reference>
<dbReference type="InterPro" id="IPR009006">
    <property type="entry name" value="Ala_racemase/Decarboxylase_C"/>
</dbReference>
<sequence>MTAQLHVDLGAFGENLRVLRDRVAPAELMLVVKNDAYGHGVERILPRALEEGVTWVGAFDVATGRRVRRLVGEAIRVFVWMLPDPDDVAEAIDLQLDLGVGDAQLLEDAAAAARRAGTTARVHLKIDSGLRRNGIRPEEWEAVVRRARALEKRGAIRVIGVWSHIAEASDADDDDARAIFDLALTQARVAGLTPTVTHLAASSAASARAEFRYDLVRIGAFAYGVAPAGGPSALNLGLRPIGTLTATVTAVESERVHVDAGFLHGLPTALAGAADVGTPAGRRPLLAVEALQSLVGSWGGAASGDTVVLYGGGVDEPTATEWAEAIGTIGEEIVTRISPRLPRTSE</sequence>
<dbReference type="EC" id="5.1.1.1" evidence="6"/>
<gene>
    <name evidence="6" type="primary">alr_2</name>
    <name evidence="6" type="ORF">CVS47_01444</name>
</gene>
<dbReference type="Pfam" id="PF00842">
    <property type="entry name" value="Ala_racemase_C"/>
    <property type="match status" value="1"/>
</dbReference>
<feature type="modified residue" description="N6-(pyridoxal phosphate)lysine" evidence="4">
    <location>
        <position position="33"/>
    </location>
</feature>
<evidence type="ECO:0000256" key="1">
    <source>
        <dbReference type="ARBA" id="ARBA00001933"/>
    </source>
</evidence>
<dbReference type="Gene3D" id="2.40.37.10">
    <property type="entry name" value="Lyase, Ornithine Decarboxylase, Chain A, domain 1"/>
    <property type="match status" value="1"/>
</dbReference>
<comment type="cofactor">
    <cofactor evidence="1 4">
        <name>pyridoxal 5'-phosphate</name>
        <dbReference type="ChEBI" id="CHEBI:597326"/>
    </cofactor>
</comment>
<evidence type="ECO:0000256" key="4">
    <source>
        <dbReference type="PIRSR" id="PIRSR600821-50"/>
    </source>
</evidence>
<dbReference type="KEGG" id="mlv:CVS47_01444"/>
<dbReference type="GO" id="GO:0030170">
    <property type="term" value="F:pyridoxal phosphate binding"/>
    <property type="evidence" value="ECO:0007669"/>
    <property type="project" value="TreeGrafter"/>
</dbReference>
<protein>
    <submittedName>
        <fullName evidence="6">Alanine racemase</fullName>
        <ecNumber evidence="6">5.1.1.1</ecNumber>
    </submittedName>
</protein>
<organism evidence="6 7">
    <name type="scientific">Microbacterium lemovicicum</name>
    <dbReference type="NCBI Taxonomy" id="1072463"/>
    <lineage>
        <taxon>Bacteria</taxon>
        <taxon>Bacillati</taxon>
        <taxon>Actinomycetota</taxon>
        <taxon>Actinomycetes</taxon>
        <taxon>Micrococcales</taxon>
        <taxon>Microbacteriaceae</taxon>
        <taxon>Microbacterium</taxon>
    </lineage>
</organism>
<dbReference type="GO" id="GO:0005829">
    <property type="term" value="C:cytosol"/>
    <property type="evidence" value="ECO:0007669"/>
    <property type="project" value="TreeGrafter"/>
</dbReference>
<dbReference type="RefSeq" id="WP_127095483.1">
    <property type="nucleotide sequence ID" value="NZ_CP031423.1"/>
</dbReference>
<dbReference type="SMART" id="SM01005">
    <property type="entry name" value="Ala_racemase_C"/>
    <property type="match status" value="1"/>
</dbReference>
<dbReference type="Gene3D" id="3.20.20.10">
    <property type="entry name" value="Alanine racemase"/>
    <property type="match status" value="1"/>
</dbReference>
<dbReference type="Proteomes" id="UP000276888">
    <property type="component" value="Chromosome"/>
</dbReference>
<dbReference type="InterPro" id="IPR001608">
    <property type="entry name" value="Ala_racemase_N"/>
</dbReference>
<keyword evidence="7" id="KW-1185">Reference proteome</keyword>
<name>A0A3Q9IZR1_9MICO</name>
<dbReference type="SUPFAM" id="SSF50621">
    <property type="entry name" value="Alanine racemase C-terminal domain-like"/>
    <property type="match status" value="1"/>
</dbReference>
<dbReference type="AlphaFoldDB" id="A0A3Q9IZR1"/>
<evidence type="ECO:0000256" key="3">
    <source>
        <dbReference type="ARBA" id="ARBA00023235"/>
    </source>
</evidence>
<feature type="domain" description="Alanine racemase C-terminal" evidence="5">
    <location>
        <begin position="241"/>
        <end position="346"/>
    </location>
</feature>
<dbReference type="PRINTS" id="PR00992">
    <property type="entry name" value="ALARACEMASE"/>
</dbReference>
<dbReference type="PANTHER" id="PTHR30511">
    <property type="entry name" value="ALANINE RACEMASE"/>
    <property type="match status" value="1"/>
</dbReference>
<dbReference type="SUPFAM" id="SSF51419">
    <property type="entry name" value="PLP-binding barrel"/>
    <property type="match status" value="1"/>
</dbReference>
<dbReference type="PANTHER" id="PTHR30511:SF0">
    <property type="entry name" value="ALANINE RACEMASE, CATABOLIC-RELATED"/>
    <property type="match status" value="1"/>
</dbReference>
<proteinExistence type="predicted"/>
<evidence type="ECO:0000256" key="2">
    <source>
        <dbReference type="ARBA" id="ARBA00022898"/>
    </source>
</evidence>
<dbReference type="GO" id="GO:0008784">
    <property type="term" value="F:alanine racemase activity"/>
    <property type="evidence" value="ECO:0007669"/>
    <property type="project" value="UniProtKB-EC"/>
</dbReference>
<dbReference type="GO" id="GO:0009252">
    <property type="term" value="P:peptidoglycan biosynthetic process"/>
    <property type="evidence" value="ECO:0007669"/>
    <property type="project" value="TreeGrafter"/>
</dbReference>
<accession>A0A3Q9IZR1</accession>
<dbReference type="Pfam" id="PF01168">
    <property type="entry name" value="Ala_racemase_N"/>
    <property type="match status" value="1"/>
</dbReference>
<dbReference type="InterPro" id="IPR029066">
    <property type="entry name" value="PLP-binding_barrel"/>
</dbReference>
<evidence type="ECO:0000313" key="6">
    <source>
        <dbReference type="EMBL" id="AZS36831.1"/>
    </source>
</evidence>
<dbReference type="GO" id="GO:0030632">
    <property type="term" value="P:D-alanine biosynthetic process"/>
    <property type="evidence" value="ECO:0007669"/>
    <property type="project" value="TreeGrafter"/>
</dbReference>
<dbReference type="EMBL" id="CP031423">
    <property type="protein sequence ID" value="AZS36831.1"/>
    <property type="molecule type" value="Genomic_DNA"/>
</dbReference>
<evidence type="ECO:0000259" key="5">
    <source>
        <dbReference type="SMART" id="SM01005"/>
    </source>
</evidence>
<evidence type="ECO:0000313" key="7">
    <source>
        <dbReference type="Proteomes" id="UP000276888"/>
    </source>
</evidence>
<keyword evidence="3 6" id="KW-0413">Isomerase</keyword>